<dbReference type="GO" id="GO:0000932">
    <property type="term" value="C:P-body"/>
    <property type="evidence" value="ECO:0007669"/>
    <property type="project" value="TreeGrafter"/>
</dbReference>
<dbReference type="InParanoid" id="A0A673YG15"/>
<dbReference type="PANTHER" id="PTHR13612:SF0">
    <property type="entry name" value="ENHANCER OF MRNA-DECAPPING PROTEIN 3"/>
    <property type="match status" value="1"/>
</dbReference>
<organism evidence="1 2">
    <name type="scientific">Salmo trutta</name>
    <name type="common">Brown trout</name>
    <dbReference type="NCBI Taxonomy" id="8032"/>
    <lineage>
        <taxon>Eukaryota</taxon>
        <taxon>Metazoa</taxon>
        <taxon>Chordata</taxon>
        <taxon>Craniata</taxon>
        <taxon>Vertebrata</taxon>
        <taxon>Euteleostomi</taxon>
        <taxon>Actinopterygii</taxon>
        <taxon>Neopterygii</taxon>
        <taxon>Teleostei</taxon>
        <taxon>Protacanthopterygii</taxon>
        <taxon>Salmoniformes</taxon>
        <taxon>Salmonidae</taxon>
        <taxon>Salmoninae</taxon>
        <taxon>Salmo</taxon>
    </lineage>
</organism>
<dbReference type="GO" id="GO:0033962">
    <property type="term" value="P:P-body assembly"/>
    <property type="evidence" value="ECO:0007669"/>
    <property type="project" value="TreeGrafter"/>
</dbReference>
<dbReference type="GO" id="GO:0003729">
    <property type="term" value="F:mRNA binding"/>
    <property type="evidence" value="ECO:0007669"/>
    <property type="project" value="InterPro"/>
</dbReference>
<dbReference type="GO" id="GO:0031087">
    <property type="term" value="P:deadenylation-independent decapping of nuclear-transcribed mRNA"/>
    <property type="evidence" value="ECO:0007669"/>
    <property type="project" value="InterPro"/>
</dbReference>
<evidence type="ECO:0000313" key="1">
    <source>
        <dbReference type="Ensembl" id="ENSSTUP00000033576.1"/>
    </source>
</evidence>
<evidence type="ECO:0008006" key="3">
    <source>
        <dbReference type="Google" id="ProtNLM"/>
    </source>
</evidence>
<accession>A0A673YG15</accession>
<keyword evidence="2" id="KW-1185">Reference proteome</keyword>
<protein>
    <recommendedName>
        <fullName evidence="3">Lsm14-like N-terminal domain-containing protein</fullName>
    </recommendedName>
</protein>
<name>A0A673YG15_SALTR</name>
<sequence length="57" mass="6023">MAADRLGGLVLINCGATPGAYQGVVSPVDQSSRTISLRQPFHNGVKCPVPDSIMFHL</sequence>
<proteinExistence type="predicted"/>
<dbReference type="GeneTree" id="ENSGT00980000202752"/>
<dbReference type="Proteomes" id="UP000472277">
    <property type="component" value="Chromosome 4"/>
</dbReference>
<dbReference type="PANTHER" id="PTHR13612">
    <property type="entry name" value="ENHANCER OF MRNA-DECAPPING PROTEIN 3"/>
    <property type="match status" value="1"/>
</dbReference>
<dbReference type="OMA" id="PDSIMFH"/>
<reference evidence="1" key="1">
    <citation type="submission" date="2025-08" db="UniProtKB">
        <authorList>
            <consortium name="Ensembl"/>
        </authorList>
    </citation>
    <scope>IDENTIFICATION</scope>
</reference>
<dbReference type="CDD" id="cd01737">
    <property type="entry name" value="LSm16_N"/>
    <property type="match status" value="1"/>
</dbReference>
<evidence type="ECO:0000313" key="2">
    <source>
        <dbReference type="Proteomes" id="UP000472277"/>
    </source>
</evidence>
<dbReference type="AlphaFoldDB" id="A0A673YG15"/>
<dbReference type="InterPro" id="IPR034107">
    <property type="entry name" value="Lsm16_N"/>
</dbReference>
<reference evidence="1" key="2">
    <citation type="submission" date="2025-09" db="UniProtKB">
        <authorList>
            <consortium name="Ensembl"/>
        </authorList>
    </citation>
    <scope>IDENTIFICATION</scope>
</reference>
<dbReference type="Gene3D" id="2.30.30.100">
    <property type="match status" value="1"/>
</dbReference>
<dbReference type="Ensembl" id="ENSSTUT00000035085.1">
    <property type="protein sequence ID" value="ENSSTUP00000033576.1"/>
    <property type="gene ID" value="ENSSTUG00000014374.1"/>
</dbReference>